<organism evidence="1 2">
    <name type="scientific">Solemya pervernicosa gill symbiont</name>
    <dbReference type="NCBI Taxonomy" id="642797"/>
    <lineage>
        <taxon>Bacteria</taxon>
        <taxon>Pseudomonadati</taxon>
        <taxon>Pseudomonadota</taxon>
        <taxon>Gammaproteobacteria</taxon>
        <taxon>sulfur-oxidizing symbionts</taxon>
    </lineage>
</organism>
<dbReference type="AlphaFoldDB" id="A0A1T2L9Q7"/>
<dbReference type="Pfam" id="PF23840">
    <property type="entry name" value="Phage_tail_terminator"/>
    <property type="match status" value="1"/>
</dbReference>
<keyword evidence="2" id="KW-1185">Reference proteome</keyword>
<evidence type="ECO:0000313" key="2">
    <source>
        <dbReference type="Proteomes" id="UP000191110"/>
    </source>
</evidence>
<protein>
    <submittedName>
        <fullName evidence="1">Uncharacterized protein</fullName>
    </submittedName>
</protein>
<evidence type="ECO:0000313" key="1">
    <source>
        <dbReference type="EMBL" id="OOZ41666.1"/>
    </source>
</evidence>
<dbReference type="EMBL" id="MPRL01000007">
    <property type="protein sequence ID" value="OOZ41666.1"/>
    <property type="molecule type" value="Genomic_DNA"/>
</dbReference>
<name>A0A1T2L9Q7_9GAMM</name>
<comment type="caution">
    <text evidence="1">The sequence shown here is derived from an EMBL/GenBank/DDBJ whole genome shotgun (WGS) entry which is preliminary data.</text>
</comment>
<dbReference type="OrthoDB" id="6955362at2"/>
<dbReference type="InterPro" id="IPR056912">
    <property type="entry name" value="Phage_JBD30_tail_term-like"/>
</dbReference>
<sequence length="144" mass="15753">MTTRQEIIDRISDQDTAKVFKEVAGVSDINAITKGRTSTPGVYVFRLRRQAGANTAGTGVVQKVNDSYAVVIVEDTGRDTRGGDASDLIEAHCEQIQSALLNWIPGSGKRGLEYDGGRLVTIKGGRIFWQEIYTLPGNQIRQLN</sequence>
<dbReference type="Proteomes" id="UP000191110">
    <property type="component" value="Unassembled WGS sequence"/>
</dbReference>
<gene>
    <name evidence="1" type="ORF">BOW53_03025</name>
</gene>
<proteinExistence type="predicted"/>
<reference evidence="1 2" key="1">
    <citation type="submission" date="2016-11" db="EMBL/GenBank/DDBJ databases">
        <title>Mixed transmission modes and dynamic genome evolution in an obligate animal-bacterial symbiosis.</title>
        <authorList>
            <person name="Russell S.L."/>
            <person name="Corbett-Detig R.B."/>
            <person name="Cavanaugh C.M."/>
        </authorList>
    </citation>
    <scope>NUCLEOTIDE SEQUENCE [LARGE SCALE GENOMIC DNA]</scope>
    <source>
        <strain evidence="1">Sveles-Q1</strain>
    </source>
</reference>
<accession>A0A1T2L9Q7</accession>
<dbReference type="RefSeq" id="WP_078482612.1">
    <property type="nucleotide sequence ID" value="NZ_MPRL01000007.1"/>
</dbReference>